<dbReference type="GeneID" id="111304623"/>
<dbReference type="PANTHER" id="PTHR45282:SF2">
    <property type="entry name" value="OS03G0858400 PROTEIN"/>
    <property type="match status" value="1"/>
</dbReference>
<evidence type="ECO:0000313" key="7">
    <source>
        <dbReference type="RefSeq" id="XP_022757089.1"/>
    </source>
</evidence>
<accession>A0A6P5ZWG5</accession>
<dbReference type="InterPro" id="IPR001680">
    <property type="entry name" value="WD40_rpt"/>
</dbReference>
<dbReference type="KEGG" id="dzi:111304623"/>
<dbReference type="OrthoDB" id="346371at2759"/>
<dbReference type="InterPro" id="IPR015943">
    <property type="entry name" value="WD40/YVTN_repeat-like_dom_sf"/>
</dbReference>
<dbReference type="SUPFAM" id="SSF50978">
    <property type="entry name" value="WD40 repeat-like"/>
    <property type="match status" value="1"/>
</dbReference>
<keyword evidence="1 3" id="KW-0853">WD repeat</keyword>
<dbReference type="RefSeq" id="XP_022757089.1">
    <property type="nucleotide sequence ID" value="XM_022901354.1"/>
</dbReference>
<keyword evidence="6" id="KW-1185">Reference proteome</keyword>
<name>A0A6P5ZWG5_DURZI</name>
<evidence type="ECO:0000256" key="1">
    <source>
        <dbReference type="ARBA" id="ARBA00022574"/>
    </source>
</evidence>
<evidence type="ECO:0000256" key="2">
    <source>
        <dbReference type="ARBA" id="ARBA00022737"/>
    </source>
</evidence>
<dbReference type="Proteomes" id="UP000515121">
    <property type="component" value="Unplaced"/>
</dbReference>
<protein>
    <submittedName>
        <fullName evidence="7">Transducin beta-like protein 2</fullName>
    </submittedName>
</protein>
<reference evidence="7" key="1">
    <citation type="submission" date="2025-08" db="UniProtKB">
        <authorList>
            <consortium name="RefSeq"/>
        </authorList>
    </citation>
    <scope>IDENTIFICATION</scope>
    <source>
        <tissue evidence="7">Fruit stalk</tissue>
    </source>
</reference>
<dbReference type="PROSITE" id="PS00678">
    <property type="entry name" value="WD_REPEATS_1"/>
    <property type="match status" value="1"/>
</dbReference>
<keyword evidence="5" id="KW-1133">Transmembrane helix</keyword>
<dbReference type="Pfam" id="PF00400">
    <property type="entry name" value="WD40"/>
    <property type="match status" value="3"/>
</dbReference>
<dbReference type="InterPro" id="IPR036322">
    <property type="entry name" value="WD40_repeat_dom_sf"/>
</dbReference>
<dbReference type="PROSITE" id="PS50294">
    <property type="entry name" value="WD_REPEATS_REGION"/>
    <property type="match status" value="2"/>
</dbReference>
<evidence type="ECO:0000313" key="6">
    <source>
        <dbReference type="Proteomes" id="UP000515121"/>
    </source>
</evidence>
<dbReference type="SMART" id="SM00320">
    <property type="entry name" value="WD40"/>
    <property type="match status" value="5"/>
</dbReference>
<evidence type="ECO:0000256" key="4">
    <source>
        <dbReference type="SAM" id="MobiDB-lite"/>
    </source>
</evidence>
<feature type="region of interest" description="Disordered" evidence="4">
    <location>
        <begin position="128"/>
        <end position="173"/>
    </location>
</feature>
<keyword evidence="5" id="KW-0472">Membrane</keyword>
<feature type="repeat" description="WD" evidence="3">
    <location>
        <begin position="174"/>
        <end position="215"/>
    </location>
</feature>
<keyword evidence="5" id="KW-0812">Transmembrane</keyword>
<dbReference type="AlphaFoldDB" id="A0A6P5ZWG5"/>
<keyword evidence="2" id="KW-0677">Repeat</keyword>
<proteinExistence type="predicted"/>
<feature type="transmembrane region" description="Helical" evidence="5">
    <location>
        <begin position="54"/>
        <end position="74"/>
    </location>
</feature>
<feature type="transmembrane region" description="Helical" evidence="5">
    <location>
        <begin position="94"/>
        <end position="112"/>
    </location>
</feature>
<dbReference type="InterPro" id="IPR019775">
    <property type="entry name" value="WD40_repeat_CS"/>
</dbReference>
<organism evidence="6 7">
    <name type="scientific">Durio zibethinus</name>
    <name type="common">Durian</name>
    <dbReference type="NCBI Taxonomy" id="66656"/>
    <lineage>
        <taxon>Eukaryota</taxon>
        <taxon>Viridiplantae</taxon>
        <taxon>Streptophyta</taxon>
        <taxon>Embryophyta</taxon>
        <taxon>Tracheophyta</taxon>
        <taxon>Spermatophyta</taxon>
        <taxon>Magnoliopsida</taxon>
        <taxon>eudicotyledons</taxon>
        <taxon>Gunneridae</taxon>
        <taxon>Pentapetalae</taxon>
        <taxon>rosids</taxon>
        <taxon>malvids</taxon>
        <taxon>Malvales</taxon>
        <taxon>Malvaceae</taxon>
        <taxon>Helicteroideae</taxon>
        <taxon>Durio</taxon>
    </lineage>
</organism>
<dbReference type="Gene3D" id="2.130.10.10">
    <property type="entry name" value="YVTN repeat-like/Quinoprotein amine dehydrogenase"/>
    <property type="match status" value="3"/>
</dbReference>
<evidence type="ECO:0000256" key="3">
    <source>
        <dbReference type="PROSITE-ProRule" id="PRU00221"/>
    </source>
</evidence>
<dbReference type="PROSITE" id="PS50082">
    <property type="entry name" value="WD_REPEATS_2"/>
    <property type="match status" value="2"/>
</dbReference>
<evidence type="ECO:0000256" key="5">
    <source>
        <dbReference type="SAM" id="Phobius"/>
    </source>
</evidence>
<gene>
    <name evidence="7" type="primary">LOC111304623</name>
</gene>
<feature type="repeat" description="WD" evidence="3">
    <location>
        <begin position="382"/>
        <end position="416"/>
    </location>
</feature>
<dbReference type="PANTHER" id="PTHR45282">
    <property type="entry name" value="OS03G0858400 PROTEIN"/>
    <property type="match status" value="1"/>
</dbReference>
<sequence>MGFFKLYFYNTKDDLSIFLFKSFCFSVHTAYGTPKHPNPYSQGETNTTNSTPPLLFPLPKASIPPTVIAIFFFIQNKKEKKTVVFPPLPMDPVLLVAVLSVVLGAVIAFIFFKSYLLKQRSEVQTIAKPELHSDSKKPSKPPQPISKKSHSKSHSHASDKDQNKRHHPLDLNTLKGHADSVTGLCFSSDGRNLATACADGMVRVYKLEDASSKSFKFLRINLPAGGHPIAVAFSDDASSVVVASQTLTGCSLYMYGEEKPKANNESKQQTKLPLPQIKWEHHKIHEKQAILTLTGSTASYGTADGSTIIASCSEGTDIILWHGRTGKVLGHVDTNQLKNNMATISPNGRFLAAAAFTADVKVWEIVYSKDGSVKEVSKVMQLKGHKSAVSWLCFSPNSEQIITASKDGSIRIWNINVRYHLDEDPKTLKVFPIPLHDSSGSTLHYDRLSLSPDGKILATTHGSTLQWLCVETGKVLHTAEKAHDADITWISWSPKTIPLGNEQVVVLATASVDKKVKLWAAPSVNSS</sequence>